<keyword evidence="7 16" id="KW-1133">Transmembrane helix</keyword>
<evidence type="ECO:0000256" key="9">
    <source>
        <dbReference type="ARBA" id="ARBA00023180"/>
    </source>
</evidence>
<dbReference type="CDD" id="cd00218">
    <property type="entry name" value="GlcAT-I"/>
    <property type="match status" value="1"/>
</dbReference>
<gene>
    <name evidence="18" type="primary">LOC116955171</name>
</gene>
<evidence type="ECO:0000256" key="13">
    <source>
        <dbReference type="PIRSR" id="PIRSR605027-3"/>
    </source>
</evidence>
<evidence type="ECO:0000313" key="17">
    <source>
        <dbReference type="Proteomes" id="UP001318040"/>
    </source>
</evidence>
<proteinExistence type="inferred from homology"/>
<dbReference type="GO" id="GO:0000139">
    <property type="term" value="C:Golgi membrane"/>
    <property type="evidence" value="ECO:0007669"/>
    <property type="project" value="UniProtKB-SubCell"/>
</dbReference>
<keyword evidence="13 16" id="KW-0464">Manganese</keyword>
<evidence type="ECO:0000256" key="6">
    <source>
        <dbReference type="ARBA" id="ARBA00022968"/>
    </source>
</evidence>
<keyword evidence="13 16" id="KW-0479">Metal-binding</keyword>
<sequence length="328" mass="36881">MVAIMVMVVIAVMVVIVVMVVIMFVLMVVVMVIRWRRLCTSRWDPALPVIFAVTPTYARAVQKADLTRLSHTMALVPNLHWLVVEDAPTPSALVSAVLHNAWPLSYTHLHMETPKQDPLKVTNISSIIIIISLIIIPNRSRSSFPRGTFQRNEALRWLRETFGNRSGSHNATRESGLDPLAPNGVVYFADNDNTYSMDIFEEMRYTTNVSVWPVAFVGGVRYESVVVGANGRVTGWKVAYDPTRPFAIDMAGFAINLNLLLQNPKAYFNFHARSGNQESSLLKQLVTRDQLEPKADNCTKVLVWHTRTLKPNFQHGRGKGLLDPNMEV</sequence>
<evidence type="ECO:0000256" key="15">
    <source>
        <dbReference type="PIRSR" id="PIRSR605027-6"/>
    </source>
</evidence>
<dbReference type="Pfam" id="PF03360">
    <property type="entry name" value="Glyco_transf_43"/>
    <property type="match status" value="1"/>
</dbReference>
<accession>A0AAJ7U973</accession>
<evidence type="ECO:0000256" key="5">
    <source>
        <dbReference type="ARBA" id="ARBA00022692"/>
    </source>
</evidence>
<evidence type="ECO:0000256" key="1">
    <source>
        <dbReference type="ARBA" id="ARBA00004606"/>
    </source>
</evidence>
<reference evidence="18" key="1">
    <citation type="submission" date="2025-08" db="UniProtKB">
        <authorList>
            <consortium name="RefSeq"/>
        </authorList>
    </citation>
    <scope>IDENTIFICATION</scope>
    <source>
        <tissue evidence="18">Sperm</tissue>
    </source>
</reference>
<dbReference type="GO" id="GO:0005975">
    <property type="term" value="P:carbohydrate metabolic process"/>
    <property type="evidence" value="ECO:0007669"/>
    <property type="project" value="TreeGrafter"/>
</dbReference>
<comment type="caution">
    <text evidence="16">Lacks conserved residue(s) required for the propagation of feature annotation.</text>
</comment>
<feature type="glycosylation site" description="N-linked (GlcNAc...) asparagine" evidence="15">
    <location>
        <position position="297"/>
    </location>
</feature>
<feature type="site" description="Interaction with galactose moiety of substrate glycoprotein" evidence="14">
    <location>
        <position position="223"/>
    </location>
</feature>
<evidence type="ECO:0000256" key="4">
    <source>
        <dbReference type="ARBA" id="ARBA00022679"/>
    </source>
</evidence>
<feature type="binding site" evidence="12">
    <location>
        <position position="151"/>
    </location>
    <ligand>
        <name>UDP-alpha-D-glucuronate</name>
        <dbReference type="ChEBI" id="CHEBI:58052"/>
    </ligand>
</feature>
<keyword evidence="4 16" id="KW-0808">Transferase</keyword>
<evidence type="ECO:0000256" key="12">
    <source>
        <dbReference type="PIRSR" id="PIRSR605027-2"/>
    </source>
</evidence>
<evidence type="ECO:0000256" key="2">
    <source>
        <dbReference type="ARBA" id="ARBA00007706"/>
    </source>
</evidence>
<evidence type="ECO:0000256" key="7">
    <source>
        <dbReference type="ARBA" id="ARBA00022989"/>
    </source>
</evidence>
<dbReference type="Proteomes" id="UP001318040">
    <property type="component" value="Chromosome 58"/>
</dbReference>
<keyword evidence="17" id="KW-1185">Reference proteome</keyword>
<dbReference type="SUPFAM" id="SSF53448">
    <property type="entry name" value="Nucleotide-diphospho-sugar transferases"/>
    <property type="match status" value="1"/>
</dbReference>
<comment type="subcellular location">
    <subcellularLocation>
        <location evidence="16">Golgi apparatus membrane</location>
        <topology evidence="16">Single-pass type II membrane protein</topology>
    </subcellularLocation>
    <subcellularLocation>
        <location evidence="1">Membrane</location>
        <topology evidence="1">Single-pass type II membrane protein</topology>
    </subcellularLocation>
</comment>
<protein>
    <recommendedName>
        <fullName evidence="3 16">Galactosylgalactosylxylosylprotein 3-beta-glucuronosyltransferase</fullName>
        <ecNumber evidence="3 16">2.4.1.135</ecNumber>
    </recommendedName>
</protein>
<keyword evidence="16" id="KW-0333">Golgi apparatus</keyword>
<feature type="binding site" evidence="13">
    <location>
        <position position="192"/>
    </location>
    <ligand>
        <name>Mn(2+)</name>
        <dbReference type="ChEBI" id="CHEBI:29035"/>
    </ligand>
</feature>
<feature type="transmembrane region" description="Helical" evidence="16">
    <location>
        <begin position="6"/>
        <end position="33"/>
    </location>
</feature>
<evidence type="ECO:0000256" key="14">
    <source>
        <dbReference type="PIRSR" id="PIRSR605027-4"/>
    </source>
</evidence>
<keyword evidence="8 16" id="KW-0472">Membrane</keyword>
<keyword evidence="5 16" id="KW-0812">Transmembrane</keyword>
<dbReference type="GO" id="GO:0015018">
    <property type="term" value="F:galactosylgalactosylxylosylprotein 3-beta-glucuronosyltransferase activity"/>
    <property type="evidence" value="ECO:0007669"/>
    <property type="project" value="UniProtKB-UniRule"/>
</dbReference>
<evidence type="ECO:0000313" key="18">
    <source>
        <dbReference type="RefSeq" id="XP_032832075.1"/>
    </source>
</evidence>
<comment type="catalytic activity">
    <reaction evidence="10 16">
        <text>3-O-(beta-D-galactosyl-(1-&gt;3)-beta-D-galactosyl-(1-&gt;4)-beta-D-xylosyl)-L-seryl-[protein] + UDP-alpha-D-glucuronate = 3-O-(beta-D-GlcA-(1-&gt;3)-beta-D-Gal-(1-&gt;3)-beta-D-Gal-(1-&gt;4)-beta-D-Xyl)-L-seryl-[protein] + UDP + H(+)</text>
        <dbReference type="Rhea" id="RHEA:24168"/>
        <dbReference type="Rhea" id="RHEA-COMP:12571"/>
        <dbReference type="Rhea" id="RHEA-COMP:12573"/>
        <dbReference type="ChEBI" id="CHEBI:15378"/>
        <dbReference type="ChEBI" id="CHEBI:58052"/>
        <dbReference type="ChEBI" id="CHEBI:58223"/>
        <dbReference type="ChEBI" id="CHEBI:132090"/>
        <dbReference type="ChEBI" id="CHEBI:132093"/>
        <dbReference type="EC" id="2.4.1.135"/>
    </reaction>
</comment>
<dbReference type="InterPro" id="IPR029044">
    <property type="entry name" value="Nucleotide-diphossugar_trans"/>
</dbReference>
<feature type="transmembrane region" description="Helical" evidence="16">
    <location>
        <begin position="119"/>
        <end position="136"/>
    </location>
</feature>
<dbReference type="PANTHER" id="PTHR10896">
    <property type="entry name" value="GALACTOSYLGALACTOSYLXYLOSYLPROTEIN 3-BETA-GLUCURONOSYLTRANSFERASE BETA-1,3-GLUCURONYLTRANSFERASE"/>
    <property type="match status" value="1"/>
</dbReference>
<keyword evidence="9 15" id="KW-0325">Glycoprotein</keyword>
<comment type="similarity">
    <text evidence="2 16">Belongs to the glycosyltransferase 43 family.</text>
</comment>
<evidence type="ECO:0000256" key="11">
    <source>
        <dbReference type="PIRSR" id="PIRSR605027-1"/>
    </source>
</evidence>
<dbReference type="InterPro" id="IPR005027">
    <property type="entry name" value="Glyco_trans_43"/>
</dbReference>
<name>A0AAJ7U973_PETMA</name>
<comment type="pathway">
    <text evidence="16">Protein modification; protein glycosylation.</text>
</comment>
<feature type="binding site" evidence="12">
    <location>
        <begin position="55"/>
        <end position="57"/>
    </location>
    <ligand>
        <name>UDP-alpha-D-glucuronate</name>
        <dbReference type="ChEBI" id="CHEBI:58052"/>
    </ligand>
</feature>
<dbReference type="PANTHER" id="PTHR10896:SF50">
    <property type="entry name" value="GALACTOSYLGALACTOSYLXYLOSYLPROTEIN 3-BETA-GLUCURONOSYLTRANSFERASE P"/>
    <property type="match status" value="1"/>
</dbReference>
<evidence type="ECO:0000256" key="16">
    <source>
        <dbReference type="RuleBase" id="RU363127"/>
    </source>
</evidence>
<evidence type="ECO:0000256" key="8">
    <source>
        <dbReference type="ARBA" id="ARBA00023136"/>
    </source>
</evidence>
<evidence type="ECO:0000256" key="10">
    <source>
        <dbReference type="ARBA" id="ARBA00047979"/>
    </source>
</evidence>
<dbReference type="AlphaFoldDB" id="A0AAJ7U973"/>
<organism evidence="17 18">
    <name type="scientific">Petromyzon marinus</name>
    <name type="common">Sea lamprey</name>
    <dbReference type="NCBI Taxonomy" id="7757"/>
    <lineage>
        <taxon>Eukaryota</taxon>
        <taxon>Metazoa</taxon>
        <taxon>Chordata</taxon>
        <taxon>Craniata</taxon>
        <taxon>Vertebrata</taxon>
        <taxon>Cyclostomata</taxon>
        <taxon>Hyperoartia</taxon>
        <taxon>Petromyzontiformes</taxon>
        <taxon>Petromyzontidae</taxon>
        <taxon>Petromyzon</taxon>
    </lineage>
</organism>
<dbReference type="GO" id="GO:0050650">
    <property type="term" value="P:chondroitin sulfate proteoglycan biosynthetic process"/>
    <property type="evidence" value="ECO:0007669"/>
    <property type="project" value="TreeGrafter"/>
</dbReference>
<feature type="active site" description="Proton donor/acceptor" evidence="11">
    <location>
        <position position="278"/>
    </location>
</feature>
<keyword evidence="6 16" id="KW-0735">Signal-anchor</keyword>
<dbReference type="EC" id="2.4.1.135" evidence="3 16"/>
<dbReference type="GO" id="GO:0046872">
    <property type="term" value="F:metal ion binding"/>
    <property type="evidence" value="ECO:0007669"/>
    <property type="project" value="UniProtKB-KW"/>
</dbReference>
<dbReference type="RefSeq" id="XP_032832075.1">
    <property type="nucleotide sequence ID" value="XM_032976184.1"/>
</dbReference>
<comment type="cofactor">
    <cofactor evidence="13 16">
        <name>Mn(2+)</name>
        <dbReference type="ChEBI" id="CHEBI:29035"/>
    </cofactor>
</comment>
<feature type="binding site" evidence="12">
    <location>
        <begin position="190"/>
        <end position="192"/>
    </location>
    <ligand>
        <name>UDP-alpha-D-glucuronate</name>
        <dbReference type="ChEBI" id="CHEBI:58052"/>
    </ligand>
</feature>
<feature type="binding site" evidence="12">
    <location>
        <position position="146"/>
    </location>
    <ligand>
        <name>UDP-alpha-D-glucuronate</name>
        <dbReference type="ChEBI" id="CHEBI:58052"/>
    </ligand>
</feature>
<evidence type="ECO:0000256" key="3">
    <source>
        <dbReference type="ARBA" id="ARBA00012641"/>
    </source>
</evidence>
<dbReference type="Gene3D" id="3.90.550.10">
    <property type="entry name" value="Spore Coat Polysaccharide Biosynthesis Protein SpsA, Chain A"/>
    <property type="match status" value="1"/>
</dbReference>
<dbReference type="KEGG" id="pmrn:116955171"/>
<feature type="binding site" evidence="12">
    <location>
        <position position="86"/>
    </location>
    <ligand>
        <name>UDP-alpha-D-glucuronate</name>
        <dbReference type="ChEBI" id="CHEBI:58052"/>
    </ligand>
</feature>
<feature type="binding site" evidence="12">
    <location>
        <begin position="305"/>
        <end position="307"/>
    </location>
    <ligand>
        <name>UDP-alpha-D-glucuronate</name>
        <dbReference type="ChEBI" id="CHEBI:58052"/>
    </ligand>
</feature>